<dbReference type="EMBL" id="JARKIK010002064">
    <property type="protein sequence ID" value="KAK8719461.1"/>
    <property type="molecule type" value="Genomic_DNA"/>
</dbReference>
<keyword evidence="2" id="KW-1185">Reference proteome</keyword>
<dbReference type="Proteomes" id="UP001445076">
    <property type="component" value="Unassembled WGS sequence"/>
</dbReference>
<name>A0AAW0VRI2_CHEQU</name>
<sequence>ETFWSGHIPVQDFISPILQQVGKGSGGYGHDPQRIVKGYENRLGLRVAVPYLGDFQVTREVGPGRFLDKLGPGKYVYPGLKDGGYKGFGTASYDNYVEDNHVKETVIPDNTAMYQSMKNYPWYRK</sequence>
<comment type="caution">
    <text evidence="1">The sequence shown here is derived from an EMBL/GenBank/DDBJ whole genome shotgun (WGS) entry which is preliminary data.</text>
</comment>
<accession>A0AAW0VRI2</accession>
<reference evidence="1 2" key="1">
    <citation type="journal article" date="2024" name="BMC Genomics">
        <title>Genome assembly of redclaw crayfish (Cherax quadricarinatus) provides insights into its immune adaptation and hypoxia tolerance.</title>
        <authorList>
            <person name="Liu Z."/>
            <person name="Zheng J."/>
            <person name="Li H."/>
            <person name="Fang K."/>
            <person name="Wang S."/>
            <person name="He J."/>
            <person name="Zhou D."/>
            <person name="Weng S."/>
            <person name="Chi M."/>
            <person name="Gu Z."/>
            <person name="He J."/>
            <person name="Li F."/>
            <person name="Wang M."/>
        </authorList>
    </citation>
    <scope>NUCLEOTIDE SEQUENCE [LARGE SCALE GENOMIC DNA]</scope>
    <source>
        <strain evidence="1">ZL_2023a</strain>
    </source>
</reference>
<evidence type="ECO:0000313" key="2">
    <source>
        <dbReference type="Proteomes" id="UP001445076"/>
    </source>
</evidence>
<gene>
    <name evidence="1" type="ORF">OTU49_014019</name>
</gene>
<proteinExistence type="predicted"/>
<evidence type="ECO:0000313" key="1">
    <source>
        <dbReference type="EMBL" id="KAK8719461.1"/>
    </source>
</evidence>
<feature type="non-terminal residue" evidence="1">
    <location>
        <position position="1"/>
    </location>
</feature>
<dbReference type="AlphaFoldDB" id="A0AAW0VRI2"/>
<protein>
    <submittedName>
        <fullName evidence="1">Uncharacterized protein</fullName>
    </submittedName>
</protein>
<organism evidence="1 2">
    <name type="scientific">Cherax quadricarinatus</name>
    <name type="common">Australian red claw crayfish</name>
    <dbReference type="NCBI Taxonomy" id="27406"/>
    <lineage>
        <taxon>Eukaryota</taxon>
        <taxon>Metazoa</taxon>
        <taxon>Ecdysozoa</taxon>
        <taxon>Arthropoda</taxon>
        <taxon>Crustacea</taxon>
        <taxon>Multicrustacea</taxon>
        <taxon>Malacostraca</taxon>
        <taxon>Eumalacostraca</taxon>
        <taxon>Eucarida</taxon>
        <taxon>Decapoda</taxon>
        <taxon>Pleocyemata</taxon>
        <taxon>Astacidea</taxon>
        <taxon>Parastacoidea</taxon>
        <taxon>Parastacidae</taxon>
        <taxon>Cherax</taxon>
    </lineage>
</organism>